<proteinExistence type="inferred from homology"/>
<comment type="similarity">
    <text evidence="1">Belongs to the filamin family.</text>
</comment>
<dbReference type="InterPro" id="IPR001298">
    <property type="entry name" value="Filamin/ABP280_rpt"/>
</dbReference>
<dbReference type="InterPro" id="IPR014756">
    <property type="entry name" value="Ig_E-set"/>
</dbReference>
<evidence type="ECO:0000313" key="4">
    <source>
        <dbReference type="EMBL" id="KAK2175224.1"/>
    </source>
</evidence>
<dbReference type="PANTHER" id="PTHR38537:SF16">
    <property type="entry name" value="CALPONIN-HOMOLOGY (CH) DOMAIN-CONTAINING PROTEIN"/>
    <property type="match status" value="1"/>
</dbReference>
<dbReference type="GO" id="GO:0051015">
    <property type="term" value="F:actin filament binding"/>
    <property type="evidence" value="ECO:0007669"/>
    <property type="project" value="InterPro"/>
</dbReference>
<dbReference type="EMBL" id="JAODUO010000743">
    <property type="protein sequence ID" value="KAK2175224.1"/>
    <property type="molecule type" value="Genomic_DNA"/>
</dbReference>
<organism evidence="4 5">
    <name type="scientific">Ridgeia piscesae</name>
    <name type="common">Tubeworm</name>
    <dbReference type="NCBI Taxonomy" id="27915"/>
    <lineage>
        <taxon>Eukaryota</taxon>
        <taxon>Metazoa</taxon>
        <taxon>Spiralia</taxon>
        <taxon>Lophotrochozoa</taxon>
        <taxon>Annelida</taxon>
        <taxon>Polychaeta</taxon>
        <taxon>Sedentaria</taxon>
        <taxon>Canalipalpata</taxon>
        <taxon>Sabellida</taxon>
        <taxon>Siboglinidae</taxon>
        <taxon>Ridgeia</taxon>
    </lineage>
</organism>
<evidence type="ECO:0000313" key="5">
    <source>
        <dbReference type="Proteomes" id="UP001209878"/>
    </source>
</evidence>
<dbReference type="InterPro" id="IPR044801">
    <property type="entry name" value="Filamin"/>
</dbReference>
<keyword evidence="5" id="KW-1185">Reference proteome</keyword>
<keyword evidence="2" id="KW-0677">Repeat</keyword>
<dbReference type="PROSITE" id="PS50194">
    <property type="entry name" value="FILAMIN_REPEAT"/>
    <property type="match status" value="2"/>
</dbReference>
<dbReference type="InterPro" id="IPR013783">
    <property type="entry name" value="Ig-like_fold"/>
</dbReference>
<feature type="repeat" description="Filamin" evidence="3">
    <location>
        <begin position="94"/>
        <end position="188"/>
    </location>
</feature>
<dbReference type="SUPFAM" id="SSF81296">
    <property type="entry name" value="E set domains"/>
    <property type="match status" value="2"/>
</dbReference>
<reference evidence="4" key="1">
    <citation type="journal article" date="2023" name="Mol. Biol. Evol.">
        <title>Third-Generation Sequencing Reveals the Adaptive Role of the Epigenome in Three Deep-Sea Polychaetes.</title>
        <authorList>
            <person name="Perez M."/>
            <person name="Aroh O."/>
            <person name="Sun Y."/>
            <person name="Lan Y."/>
            <person name="Juniper S.K."/>
            <person name="Young C.R."/>
            <person name="Angers B."/>
            <person name="Qian P.Y."/>
        </authorList>
    </citation>
    <scope>NUCLEOTIDE SEQUENCE</scope>
    <source>
        <strain evidence="4">R07B-5</strain>
    </source>
</reference>
<dbReference type="Gene3D" id="2.60.40.10">
    <property type="entry name" value="Immunoglobulins"/>
    <property type="match status" value="2"/>
</dbReference>
<accession>A0AAD9NQ23</accession>
<name>A0AAD9NQ23_RIDPI</name>
<feature type="repeat" description="Filamin" evidence="3">
    <location>
        <begin position="3"/>
        <end position="96"/>
    </location>
</feature>
<comment type="caution">
    <text evidence="4">The sequence shown here is derived from an EMBL/GenBank/DDBJ whole genome shotgun (WGS) entry which is preliminary data.</text>
</comment>
<dbReference type="AlphaFoldDB" id="A0AAD9NQ23"/>
<gene>
    <name evidence="4" type="ORF">NP493_743g03050</name>
</gene>
<evidence type="ECO:0000256" key="3">
    <source>
        <dbReference type="PROSITE-ProRule" id="PRU00087"/>
    </source>
</evidence>
<dbReference type="SMART" id="SM00557">
    <property type="entry name" value="IG_FLMN"/>
    <property type="match status" value="2"/>
</dbReference>
<sequence>MSDITGGPAHVECTGDGLKFGYINHPMYATITTRRAGPGELTVFCKGPTKNAFCELRDHKDGTFLLIVKPQDVGVHALHVRYNDIDVPGSPFNPNVSPASLVTVTGPGVEDAILSAPQTGVFEVRTEKVGVGDVKVKVGGPRGAFKLVTEKRGRTLLCNYYPTETGHYIVDVTYDGVLVPGSPYQVYLANDADDLRHFKLMQSEA</sequence>
<dbReference type="PANTHER" id="PTHR38537">
    <property type="entry name" value="JITTERBUG, ISOFORM N"/>
    <property type="match status" value="1"/>
</dbReference>
<dbReference type="Pfam" id="PF00630">
    <property type="entry name" value="Filamin"/>
    <property type="match status" value="2"/>
</dbReference>
<evidence type="ECO:0000256" key="1">
    <source>
        <dbReference type="ARBA" id="ARBA00009238"/>
    </source>
</evidence>
<dbReference type="Proteomes" id="UP001209878">
    <property type="component" value="Unassembled WGS sequence"/>
</dbReference>
<protein>
    <submittedName>
        <fullName evidence="4">Uncharacterized protein</fullName>
    </submittedName>
</protein>
<evidence type="ECO:0000256" key="2">
    <source>
        <dbReference type="ARBA" id="ARBA00022737"/>
    </source>
</evidence>
<dbReference type="GO" id="GO:0030036">
    <property type="term" value="P:actin cytoskeleton organization"/>
    <property type="evidence" value="ECO:0007669"/>
    <property type="project" value="InterPro"/>
</dbReference>
<dbReference type="InterPro" id="IPR017868">
    <property type="entry name" value="Filamin/ABP280_repeat-like"/>
</dbReference>